<gene>
    <name evidence="1" type="ORF">HPB50_027251</name>
</gene>
<proteinExistence type="predicted"/>
<evidence type="ECO:0000313" key="1">
    <source>
        <dbReference type="EMBL" id="KAH6948966.1"/>
    </source>
</evidence>
<dbReference type="EMBL" id="CM023481">
    <property type="protein sequence ID" value="KAH6948966.1"/>
    <property type="molecule type" value="Genomic_DNA"/>
</dbReference>
<accession>A0ACB7TS36</accession>
<protein>
    <submittedName>
        <fullName evidence="1">Uncharacterized protein</fullName>
    </submittedName>
</protein>
<keyword evidence="2" id="KW-1185">Reference proteome</keyword>
<reference evidence="1" key="1">
    <citation type="submission" date="2020-05" db="EMBL/GenBank/DDBJ databases">
        <title>Large-scale comparative analyses of tick genomes elucidate their genetic diversity and vector capacities.</title>
        <authorList>
            <person name="Jia N."/>
            <person name="Wang J."/>
            <person name="Shi W."/>
            <person name="Du L."/>
            <person name="Sun Y."/>
            <person name="Zhan W."/>
            <person name="Jiang J."/>
            <person name="Wang Q."/>
            <person name="Zhang B."/>
            <person name="Ji P."/>
            <person name="Sakyi L.B."/>
            <person name="Cui X."/>
            <person name="Yuan T."/>
            <person name="Jiang B."/>
            <person name="Yang W."/>
            <person name="Lam T.T.-Y."/>
            <person name="Chang Q."/>
            <person name="Ding S."/>
            <person name="Wang X."/>
            <person name="Zhu J."/>
            <person name="Ruan X."/>
            <person name="Zhao L."/>
            <person name="Wei J."/>
            <person name="Que T."/>
            <person name="Du C."/>
            <person name="Cheng J."/>
            <person name="Dai P."/>
            <person name="Han X."/>
            <person name="Huang E."/>
            <person name="Gao Y."/>
            <person name="Liu J."/>
            <person name="Shao H."/>
            <person name="Ye R."/>
            <person name="Li L."/>
            <person name="Wei W."/>
            <person name="Wang X."/>
            <person name="Wang C."/>
            <person name="Yang T."/>
            <person name="Huo Q."/>
            <person name="Li W."/>
            <person name="Guo W."/>
            <person name="Chen H."/>
            <person name="Zhou L."/>
            <person name="Ni X."/>
            <person name="Tian J."/>
            <person name="Zhou Y."/>
            <person name="Sheng Y."/>
            <person name="Liu T."/>
            <person name="Pan Y."/>
            <person name="Xia L."/>
            <person name="Li J."/>
            <person name="Zhao F."/>
            <person name="Cao W."/>
        </authorList>
    </citation>
    <scope>NUCLEOTIDE SEQUENCE</scope>
    <source>
        <strain evidence="1">Hyas-2018</strain>
    </source>
</reference>
<organism evidence="1 2">
    <name type="scientific">Hyalomma asiaticum</name>
    <name type="common">Tick</name>
    <dbReference type="NCBI Taxonomy" id="266040"/>
    <lineage>
        <taxon>Eukaryota</taxon>
        <taxon>Metazoa</taxon>
        <taxon>Ecdysozoa</taxon>
        <taxon>Arthropoda</taxon>
        <taxon>Chelicerata</taxon>
        <taxon>Arachnida</taxon>
        <taxon>Acari</taxon>
        <taxon>Parasitiformes</taxon>
        <taxon>Ixodida</taxon>
        <taxon>Ixodoidea</taxon>
        <taxon>Ixodidae</taxon>
        <taxon>Hyalomminae</taxon>
        <taxon>Hyalomma</taxon>
    </lineage>
</organism>
<dbReference type="Proteomes" id="UP000821845">
    <property type="component" value="Chromosome 1"/>
</dbReference>
<sequence>MDRLKDVTARDPELQQGMQKLEASEPINRECAPHTNKLLVVQDVSLKGMKIVIPCELRKEMLGRLLRGI</sequence>
<name>A0ACB7TS36_HYAAI</name>
<evidence type="ECO:0000313" key="2">
    <source>
        <dbReference type="Proteomes" id="UP000821845"/>
    </source>
</evidence>
<comment type="caution">
    <text evidence="1">The sequence shown here is derived from an EMBL/GenBank/DDBJ whole genome shotgun (WGS) entry which is preliminary data.</text>
</comment>